<dbReference type="PANTHER" id="PTHR30055">
    <property type="entry name" value="HTH-TYPE TRANSCRIPTIONAL REGULATOR RUTR"/>
    <property type="match status" value="1"/>
</dbReference>
<dbReference type="EMBL" id="AP019307">
    <property type="protein sequence ID" value="BBH17996.1"/>
    <property type="molecule type" value="Genomic_DNA"/>
</dbReference>
<keyword evidence="5" id="KW-1185">Reference proteome</keyword>
<gene>
    <name evidence="4" type="ORF">Back2_22830</name>
</gene>
<keyword evidence="3" id="KW-0804">Transcription</keyword>
<keyword evidence="1" id="KW-0805">Transcription regulation</keyword>
<evidence type="ECO:0000313" key="5">
    <source>
        <dbReference type="Proteomes" id="UP000271573"/>
    </source>
</evidence>
<reference evidence="4 5" key="1">
    <citation type="submission" date="2018-11" db="EMBL/GenBank/DDBJ databases">
        <title>Complete genome sequence of Nocardioides baekrokdamisoli strain KCTC 39748.</title>
        <authorList>
            <person name="Kang S.W."/>
            <person name="Lee K.C."/>
            <person name="Kim K.K."/>
            <person name="Kim J.S."/>
            <person name="Kim D.S."/>
            <person name="Ko S.H."/>
            <person name="Yang S.H."/>
            <person name="Shin Y.K."/>
            <person name="Lee J.S."/>
        </authorList>
    </citation>
    <scope>NUCLEOTIDE SEQUENCE [LARGE SCALE GENOMIC DNA]</scope>
    <source>
        <strain evidence="4 5">KCTC 39748</strain>
    </source>
</reference>
<dbReference type="GO" id="GO:0003700">
    <property type="term" value="F:DNA-binding transcription factor activity"/>
    <property type="evidence" value="ECO:0007669"/>
    <property type="project" value="TreeGrafter"/>
</dbReference>
<dbReference type="InterPro" id="IPR050109">
    <property type="entry name" value="HTH-type_TetR-like_transc_reg"/>
</dbReference>
<accession>A0A3G9II19</accession>
<sequence length="208" mass="22436">MLVLITMARDATTTRERLLRAGEQRFARDGVAGAKLRDIVREAGQANDSAVGYHFGSRQGLLGAIAQRHVAAMDAARAEPRPDMSVLDLVDELVRPTADLLQTPEGRDFLRITEQLAGWAGLDREHLAGTIQDTVLGRQLRALEDALTPPLGRGVARARTAEFALFVTASLAQRARVLESGTRPPRSHEAYVRDLVAMLAAAVSAPGP</sequence>
<dbReference type="SUPFAM" id="SSF46689">
    <property type="entry name" value="Homeodomain-like"/>
    <property type="match status" value="1"/>
</dbReference>
<dbReference type="GO" id="GO:0000976">
    <property type="term" value="F:transcription cis-regulatory region binding"/>
    <property type="evidence" value="ECO:0007669"/>
    <property type="project" value="TreeGrafter"/>
</dbReference>
<organism evidence="4 5">
    <name type="scientific">Nocardioides baekrokdamisoli</name>
    <dbReference type="NCBI Taxonomy" id="1804624"/>
    <lineage>
        <taxon>Bacteria</taxon>
        <taxon>Bacillati</taxon>
        <taxon>Actinomycetota</taxon>
        <taxon>Actinomycetes</taxon>
        <taxon>Propionibacteriales</taxon>
        <taxon>Nocardioidaceae</taxon>
        <taxon>Nocardioides</taxon>
    </lineage>
</organism>
<evidence type="ECO:0000256" key="3">
    <source>
        <dbReference type="ARBA" id="ARBA00023163"/>
    </source>
</evidence>
<dbReference type="PANTHER" id="PTHR30055:SF234">
    <property type="entry name" value="HTH-TYPE TRANSCRIPTIONAL REGULATOR BETI"/>
    <property type="match status" value="1"/>
</dbReference>
<evidence type="ECO:0000256" key="2">
    <source>
        <dbReference type="ARBA" id="ARBA00023125"/>
    </source>
</evidence>
<evidence type="ECO:0000256" key="1">
    <source>
        <dbReference type="ARBA" id="ARBA00023015"/>
    </source>
</evidence>
<dbReference type="Gene3D" id="1.10.357.10">
    <property type="entry name" value="Tetracycline Repressor, domain 2"/>
    <property type="match status" value="1"/>
</dbReference>
<name>A0A3G9II19_9ACTN</name>
<keyword evidence="2" id="KW-0238">DNA-binding</keyword>
<proteinExistence type="predicted"/>
<protein>
    <submittedName>
        <fullName evidence="4">TetR family transcriptional regulator</fullName>
    </submittedName>
</protein>
<dbReference type="InterPro" id="IPR009057">
    <property type="entry name" value="Homeodomain-like_sf"/>
</dbReference>
<evidence type="ECO:0000313" key="4">
    <source>
        <dbReference type="EMBL" id="BBH17996.1"/>
    </source>
</evidence>
<dbReference type="AlphaFoldDB" id="A0A3G9II19"/>
<dbReference type="KEGG" id="nbe:Back2_22830"/>
<dbReference type="Proteomes" id="UP000271573">
    <property type="component" value="Chromosome"/>
</dbReference>